<evidence type="ECO:0000313" key="2">
    <source>
        <dbReference type="EMBL" id="CAD6214891.1"/>
    </source>
</evidence>
<evidence type="ECO:0000256" key="1">
    <source>
        <dbReference type="SAM" id="MobiDB-lite"/>
    </source>
</evidence>
<organism evidence="2 3">
    <name type="scientific">Miscanthus lutarioriparius</name>
    <dbReference type="NCBI Taxonomy" id="422564"/>
    <lineage>
        <taxon>Eukaryota</taxon>
        <taxon>Viridiplantae</taxon>
        <taxon>Streptophyta</taxon>
        <taxon>Embryophyta</taxon>
        <taxon>Tracheophyta</taxon>
        <taxon>Spermatophyta</taxon>
        <taxon>Magnoliopsida</taxon>
        <taxon>Liliopsida</taxon>
        <taxon>Poales</taxon>
        <taxon>Poaceae</taxon>
        <taxon>PACMAD clade</taxon>
        <taxon>Panicoideae</taxon>
        <taxon>Andropogonodae</taxon>
        <taxon>Andropogoneae</taxon>
        <taxon>Saccharinae</taxon>
        <taxon>Miscanthus</taxon>
    </lineage>
</organism>
<feature type="compositionally biased region" description="Low complexity" evidence="1">
    <location>
        <begin position="17"/>
        <end position="32"/>
    </location>
</feature>
<comment type="caution">
    <text evidence="2">The sequence shown here is derived from an EMBL/GenBank/DDBJ whole genome shotgun (WGS) entry which is preliminary data.</text>
</comment>
<reference evidence="2" key="1">
    <citation type="submission" date="2020-10" db="EMBL/GenBank/DDBJ databases">
        <authorList>
            <person name="Han B."/>
            <person name="Lu T."/>
            <person name="Zhao Q."/>
            <person name="Huang X."/>
            <person name="Zhao Y."/>
        </authorList>
    </citation>
    <scope>NUCLEOTIDE SEQUENCE</scope>
</reference>
<dbReference type="Proteomes" id="UP000604825">
    <property type="component" value="Unassembled WGS sequence"/>
</dbReference>
<feature type="compositionally biased region" description="Basic residues" evidence="1">
    <location>
        <begin position="1"/>
        <end position="12"/>
    </location>
</feature>
<feature type="region of interest" description="Disordered" evidence="1">
    <location>
        <begin position="104"/>
        <end position="155"/>
    </location>
</feature>
<dbReference type="EMBL" id="CAJGYO010000002">
    <property type="protein sequence ID" value="CAD6214891.1"/>
    <property type="molecule type" value="Genomic_DNA"/>
</dbReference>
<protein>
    <submittedName>
        <fullName evidence="2">Uncharacterized protein</fullName>
    </submittedName>
</protein>
<sequence length="155" mass="17073">MARSSSRRRHHSTGAPAGHHSTGSATSHSAGALACQHATTEGVEVGWEEDVRRRHRKRAVDERLAAWWVPGKAARRRSKVATPFKVLNTAVAVFLRPGRLLRARRRSSSGPRARVRSLMASPPPHGVQLRARPPPWRRYSSPRGRAGSGRHPLNG</sequence>
<gene>
    <name evidence="2" type="ORF">NCGR_LOCUS10176</name>
</gene>
<dbReference type="AlphaFoldDB" id="A0A811MX32"/>
<feature type="region of interest" description="Disordered" evidence="1">
    <location>
        <begin position="1"/>
        <end position="37"/>
    </location>
</feature>
<keyword evidence="3" id="KW-1185">Reference proteome</keyword>
<evidence type="ECO:0000313" key="3">
    <source>
        <dbReference type="Proteomes" id="UP000604825"/>
    </source>
</evidence>
<proteinExistence type="predicted"/>
<accession>A0A811MX32</accession>
<name>A0A811MX32_9POAL</name>
<dbReference type="PROSITE" id="PS51257">
    <property type="entry name" value="PROKAR_LIPOPROTEIN"/>
    <property type="match status" value="1"/>
</dbReference>